<evidence type="ECO:0000313" key="18">
    <source>
        <dbReference type="Proteomes" id="UP000515154"/>
    </source>
</evidence>
<keyword evidence="5" id="KW-0548">Nucleotidyltransferase</keyword>
<dbReference type="InterPro" id="IPR051838">
    <property type="entry name" value="ARTD_PARP"/>
</dbReference>
<accession>A0A6P7TBI1</accession>
<dbReference type="PROSITE" id="PS51059">
    <property type="entry name" value="PARP_CATALYTIC"/>
    <property type="match status" value="1"/>
</dbReference>
<keyword evidence="3 15" id="KW-0808">Transferase</keyword>
<evidence type="ECO:0000256" key="2">
    <source>
        <dbReference type="ARBA" id="ARBA00022676"/>
    </source>
</evidence>
<dbReference type="EC" id="2.4.2.-" evidence="15"/>
<dbReference type="Proteomes" id="UP000515154">
    <property type="component" value="Linkage group LG17"/>
</dbReference>
<proteinExistence type="inferred from homology"/>
<dbReference type="InterPro" id="IPR041400">
    <property type="entry name" value="PARP16_N"/>
</dbReference>
<comment type="subunit">
    <text evidence="14">Interacts with KPNB1.</text>
</comment>
<evidence type="ECO:0000256" key="9">
    <source>
        <dbReference type="ARBA" id="ARBA00023027"/>
    </source>
</evidence>
<keyword evidence="9 15" id="KW-0520">NAD</keyword>
<dbReference type="GO" id="GO:0006986">
    <property type="term" value="P:response to unfolded protein"/>
    <property type="evidence" value="ECO:0007669"/>
    <property type="project" value="UniProtKB-KW"/>
</dbReference>
<dbReference type="AlphaFoldDB" id="A0A6P7TBI1"/>
<keyword evidence="10 16" id="KW-0472">Membrane</keyword>
<evidence type="ECO:0000256" key="15">
    <source>
        <dbReference type="RuleBase" id="RU362114"/>
    </source>
</evidence>
<dbReference type="SUPFAM" id="SSF56399">
    <property type="entry name" value="ADP-ribosylation"/>
    <property type="match status" value="1"/>
</dbReference>
<dbReference type="GO" id="GO:0005789">
    <property type="term" value="C:endoplasmic reticulum membrane"/>
    <property type="evidence" value="ECO:0007669"/>
    <property type="project" value="UniProtKB-SubCell"/>
</dbReference>
<sequence length="332" mass="37845">MKKEESNPPPLPDGKRTVLDRVNSDPVACDLTISLFVAAVHSYRHDSVLRPFPPAFIKEGFEKDKKALEQAVKDIPSMAQLEPSFDSLPESTVNLLMWHFNNKYFTLKTRDKNDYYDILSLTESREPTSVEPSHVFEVLPSQLSQSKFEQLQQGRQILYAYHGSRVENFYSILHTGLASHMNKNGIFGEGTYLSSELSVSLHYSPAGLGWSKSWLGNRLSCVAVCEIIDDPSVKCQPKGDTELKRSRALLPNSIAGEVPEKYYVIRNNDVIRVKYLLVYADKSPNNKLQNRMSWFSQHKFALLMAFYFLLLVIIGLANSKQFKQNVKRLFKS</sequence>
<evidence type="ECO:0000256" key="12">
    <source>
        <dbReference type="ARBA" id="ARBA00024347"/>
    </source>
</evidence>
<comment type="function">
    <text evidence="13">Intracellular mono-ADP-ribosyltransferase that plays a role in different processes, such as protein translation and unfolded protein response (UPR), through the mono-ADP-ribosylation of proteins involved in those processes. Acts as an inhibitor of protein translation by catalyzing mono-ADP-ribosylation of ribosomal subunits, such as RPL14 and RPS6, thereby inhibiting polysome assembly and mRNA loading. Mono-ADP-ribosylation of ribosomal subunits is promoted by NMNAT2. Involved in the unfolded protein response (UPR) by ADP-ribosylating and activating EIF2AK3 and ERN1, two important UPR effectors. May also mediate mono-ADP-ribosylation of karyopherin KPNB1 a nuclear import factor. May not modify proteins on arginine or cysteine residues compared to other mono-ADP-ribosyltransferases.</text>
</comment>
<keyword evidence="18" id="KW-1185">Reference proteome</keyword>
<comment type="subcellular location">
    <subcellularLocation>
        <location evidence="1">Endoplasmic reticulum membrane</location>
        <topology evidence="1">Single-pass type IV membrane protein</topology>
    </subcellularLocation>
</comment>
<evidence type="ECO:0000256" key="6">
    <source>
        <dbReference type="ARBA" id="ARBA00022765"/>
    </source>
</evidence>
<evidence type="ECO:0000256" key="10">
    <source>
        <dbReference type="ARBA" id="ARBA00023136"/>
    </source>
</evidence>
<evidence type="ECO:0000256" key="4">
    <source>
        <dbReference type="ARBA" id="ARBA00022692"/>
    </source>
</evidence>
<comment type="similarity">
    <text evidence="12">Belongs to the ARTD/PARP family.</text>
</comment>
<evidence type="ECO:0000256" key="7">
    <source>
        <dbReference type="ARBA" id="ARBA00022824"/>
    </source>
</evidence>
<gene>
    <name evidence="19" type="primary">LOC115220979</name>
</gene>
<feature type="domain" description="PARP catalytic" evidence="17">
    <location>
        <begin position="86"/>
        <end position="288"/>
    </location>
</feature>
<feature type="transmembrane region" description="Helical" evidence="16">
    <location>
        <begin position="300"/>
        <end position="318"/>
    </location>
</feature>
<evidence type="ECO:0000256" key="16">
    <source>
        <dbReference type="SAM" id="Phobius"/>
    </source>
</evidence>
<keyword evidence="2 15" id="KW-0328">Glycosyltransferase</keyword>
<evidence type="ECO:0000256" key="1">
    <source>
        <dbReference type="ARBA" id="ARBA00004163"/>
    </source>
</evidence>
<evidence type="ECO:0000256" key="3">
    <source>
        <dbReference type="ARBA" id="ARBA00022679"/>
    </source>
</evidence>
<evidence type="ECO:0000256" key="8">
    <source>
        <dbReference type="ARBA" id="ARBA00022989"/>
    </source>
</evidence>
<reference evidence="19" key="1">
    <citation type="submission" date="2025-08" db="UniProtKB">
        <authorList>
            <consortium name="RefSeq"/>
        </authorList>
    </citation>
    <scope>IDENTIFICATION</scope>
</reference>
<evidence type="ECO:0000256" key="11">
    <source>
        <dbReference type="ARBA" id="ARBA00023230"/>
    </source>
</evidence>
<evidence type="ECO:0000256" key="14">
    <source>
        <dbReference type="ARBA" id="ARBA00062100"/>
    </source>
</evidence>
<dbReference type="Pfam" id="PF00644">
    <property type="entry name" value="PARP"/>
    <property type="match status" value="1"/>
</dbReference>
<dbReference type="InterPro" id="IPR012317">
    <property type="entry name" value="Poly(ADP-ribose)pol_cat_dom"/>
</dbReference>
<organism evidence="18 19">
    <name type="scientific">Octopus sinensis</name>
    <name type="common">East Asian common octopus</name>
    <dbReference type="NCBI Taxonomy" id="2607531"/>
    <lineage>
        <taxon>Eukaryota</taxon>
        <taxon>Metazoa</taxon>
        <taxon>Spiralia</taxon>
        <taxon>Lophotrochozoa</taxon>
        <taxon>Mollusca</taxon>
        <taxon>Cephalopoda</taxon>
        <taxon>Coleoidea</taxon>
        <taxon>Octopodiformes</taxon>
        <taxon>Octopoda</taxon>
        <taxon>Incirrata</taxon>
        <taxon>Octopodidae</taxon>
        <taxon>Octopus</taxon>
    </lineage>
</organism>
<dbReference type="FunFam" id="3.90.228.10:FF:000005">
    <property type="entry name" value="Poly [ADP-ribose] polymerase"/>
    <property type="match status" value="1"/>
</dbReference>
<dbReference type="GO" id="GO:0003950">
    <property type="term" value="F:NAD+ poly-ADP-ribosyltransferase activity"/>
    <property type="evidence" value="ECO:0007669"/>
    <property type="project" value="UniProtKB-UniRule"/>
</dbReference>
<evidence type="ECO:0000259" key="17">
    <source>
        <dbReference type="PROSITE" id="PS51059"/>
    </source>
</evidence>
<dbReference type="RefSeq" id="XP_029647056.1">
    <property type="nucleotide sequence ID" value="XM_029791196.2"/>
</dbReference>
<keyword evidence="4 16" id="KW-0812">Transmembrane</keyword>
<dbReference type="Gene3D" id="3.90.228.10">
    <property type="match status" value="1"/>
</dbReference>
<name>A0A6P7TBI1_9MOLL</name>
<keyword evidence="11" id="KW-0834">Unfolded protein response</keyword>
<evidence type="ECO:0000256" key="13">
    <source>
        <dbReference type="ARBA" id="ARBA00056446"/>
    </source>
</evidence>
<dbReference type="KEGG" id="osn:115220979"/>
<protein>
    <recommendedName>
        <fullName evidence="15">Poly [ADP-ribose] polymerase</fullName>
        <shortName evidence="15">PARP</shortName>
        <ecNumber evidence="15">2.4.2.-</ecNumber>
    </recommendedName>
</protein>
<dbReference type="GO" id="GO:0016779">
    <property type="term" value="F:nucleotidyltransferase activity"/>
    <property type="evidence" value="ECO:0007669"/>
    <property type="project" value="UniProtKB-KW"/>
</dbReference>
<keyword evidence="6" id="KW-0013">ADP-ribosylation</keyword>
<keyword evidence="8 16" id="KW-1133">Transmembrane helix</keyword>
<evidence type="ECO:0000256" key="5">
    <source>
        <dbReference type="ARBA" id="ARBA00022695"/>
    </source>
</evidence>
<evidence type="ECO:0000313" key="19">
    <source>
        <dbReference type="RefSeq" id="XP_029647056.1"/>
    </source>
</evidence>
<keyword evidence="7" id="KW-0256">Endoplasmic reticulum</keyword>
<dbReference type="PANTHER" id="PTHR21328">
    <property type="entry name" value="POLY ADP-RIBOSE POLYMERASE FAMILY, MEMBER PARP"/>
    <property type="match status" value="1"/>
</dbReference>
<dbReference type="Pfam" id="PF18084">
    <property type="entry name" value="ARTD15_N"/>
    <property type="match status" value="1"/>
</dbReference>